<dbReference type="AlphaFoldDB" id="A0A8J2L1A4"/>
<proteinExistence type="predicted"/>
<dbReference type="Pfam" id="PF03765">
    <property type="entry name" value="CRAL_TRIO_N"/>
    <property type="match status" value="1"/>
</dbReference>
<dbReference type="GO" id="GO:0005737">
    <property type="term" value="C:cytoplasm"/>
    <property type="evidence" value="ECO:0007669"/>
    <property type="project" value="TreeGrafter"/>
</dbReference>
<gene>
    <name evidence="2" type="ORF">AFUS01_LOCUS34692</name>
</gene>
<protein>
    <recommendedName>
        <fullName evidence="1">CRAL-TRIO domain-containing protein</fullName>
    </recommendedName>
</protein>
<dbReference type="InterPro" id="IPR011074">
    <property type="entry name" value="CRAL/TRIO_N_dom"/>
</dbReference>
<dbReference type="EMBL" id="CAJVCH010533205">
    <property type="protein sequence ID" value="CAG7824541.1"/>
    <property type="molecule type" value="Genomic_DNA"/>
</dbReference>
<dbReference type="PROSITE" id="PS50191">
    <property type="entry name" value="CRAL_TRIO"/>
    <property type="match status" value="1"/>
</dbReference>
<dbReference type="PANTHER" id="PTHR23324">
    <property type="entry name" value="SEC14 RELATED PROTEIN"/>
    <property type="match status" value="1"/>
</dbReference>
<dbReference type="Pfam" id="PF00650">
    <property type="entry name" value="CRAL_TRIO"/>
    <property type="match status" value="1"/>
</dbReference>
<dbReference type="Proteomes" id="UP000708208">
    <property type="component" value="Unassembled WGS sequence"/>
</dbReference>
<organism evidence="2 3">
    <name type="scientific">Allacma fusca</name>
    <dbReference type="NCBI Taxonomy" id="39272"/>
    <lineage>
        <taxon>Eukaryota</taxon>
        <taxon>Metazoa</taxon>
        <taxon>Ecdysozoa</taxon>
        <taxon>Arthropoda</taxon>
        <taxon>Hexapoda</taxon>
        <taxon>Collembola</taxon>
        <taxon>Symphypleona</taxon>
        <taxon>Sminthuridae</taxon>
        <taxon>Allacma</taxon>
    </lineage>
</organism>
<dbReference type="PANTHER" id="PTHR23324:SF83">
    <property type="entry name" value="SEC14-LIKE PROTEIN 2"/>
    <property type="match status" value="1"/>
</dbReference>
<feature type="domain" description="CRAL-TRIO" evidence="1">
    <location>
        <begin position="79"/>
        <end position="262"/>
    </location>
</feature>
<evidence type="ECO:0000313" key="2">
    <source>
        <dbReference type="EMBL" id="CAG7824541.1"/>
    </source>
</evidence>
<keyword evidence="3" id="KW-1185">Reference proteome</keyword>
<reference evidence="2" key="1">
    <citation type="submission" date="2021-06" db="EMBL/GenBank/DDBJ databases">
        <authorList>
            <person name="Hodson N. C."/>
            <person name="Mongue J. A."/>
            <person name="Jaron S. K."/>
        </authorList>
    </citation>
    <scope>NUCLEOTIDE SEQUENCE</scope>
</reference>
<dbReference type="SMART" id="SM01100">
    <property type="entry name" value="CRAL_TRIO_N"/>
    <property type="match status" value="1"/>
</dbReference>
<evidence type="ECO:0000313" key="3">
    <source>
        <dbReference type="Proteomes" id="UP000708208"/>
    </source>
</evidence>
<dbReference type="InterPro" id="IPR051064">
    <property type="entry name" value="SEC14/CRAL-TRIO_domain"/>
</dbReference>
<dbReference type="InterPro" id="IPR001251">
    <property type="entry name" value="CRAL-TRIO_dom"/>
</dbReference>
<name>A0A8J2L1A4_9HEXA</name>
<sequence length="285" mass="32476">MGLSRNNSIEANDTEAKIAELRNLSQDILLESKEMNNDFVLLRFLRACDWDIKKAKAMMSNAAKWRVENDVDSLIYKEPPVHLLEKMPIYIDGFTNDGLLVASVEAGKIDFRALLNELGKKQIVEVATQSFAQAEKVLLDQNEKYFKNQRLTKESFMGAIVILDFKGFSYWQLQSLKCVQLSIELCQMMVNYFPDLGSHLICINCNRVSRMFLKIVKPIVESPSLKIEVFGEKQDEWSQVVLANVQADQLRVPFGGSKTEKFVFITPECLIPPHLRNSESAVETC</sequence>
<comment type="caution">
    <text evidence="2">The sequence shown here is derived from an EMBL/GenBank/DDBJ whole genome shotgun (WGS) entry which is preliminary data.</text>
</comment>
<accession>A0A8J2L1A4</accession>
<dbReference type="CDD" id="cd00170">
    <property type="entry name" value="SEC14"/>
    <property type="match status" value="1"/>
</dbReference>
<evidence type="ECO:0000259" key="1">
    <source>
        <dbReference type="PROSITE" id="PS50191"/>
    </source>
</evidence>
<dbReference type="OrthoDB" id="6682367at2759"/>